<reference evidence="3 4" key="1">
    <citation type="journal article" date="2014" name="Int. J. Syst. Evol. Microbiol.">
        <title>Rhodoluna lacicola gen. nov., sp. nov., a planktonic freshwater bacterium with stream-lined genome.</title>
        <authorList>
            <person name="Hahn M."/>
            <person name="Schmidt J."/>
            <person name="Taipale S.J."/>
            <person name="Doolittle W.F."/>
            <person name="Koll U."/>
        </authorList>
    </citation>
    <scope>NUCLEOTIDE SEQUENCE [LARGE SCALE GENOMIC DNA]</scope>
    <source>
        <strain evidence="3 4">MWH-Ta8</strain>
    </source>
</reference>
<dbReference type="PROSITE" id="PS51257">
    <property type="entry name" value="PROKAR_LIPOPROTEIN"/>
    <property type="match status" value="1"/>
</dbReference>
<dbReference type="InterPro" id="IPR007210">
    <property type="entry name" value="ABC_Gly_betaine_transp_sub-bd"/>
</dbReference>
<dbReference type="RefSeq" id="WP_038501585.1">
    <property type="nucleotide sequence ID" value="NZ_CP007490.1"/>
</dbReference>
<gene>
    <name evidence="3" type="ORF">Rhola_00000800</name>
</gene>
<sequence length="309" mass="32981">MKTSLKTVLAAVAVVGSLTLTGCAPAAEEATSDNTALAGLTGVVGAKDFSEQYILGNMVSQLLNANGAETTYQTIVGSANVRTALESDEFMGYWEYTGTSWLAYLGNDKPVPGVQAQYDAVKAADAEKGIAWLDGAAVNNTYAFAIRSEKAAELGIKTLSDVAKLPASEQTFCVESEFASRPDGWEGLKKTYGLTGKTVTLDTGAIYSVTDKGDDCNFGEVFATDGRIKALDLVVMADDKEYFPVYQVGFTLKQSTLDKYPAIADIINKLTATLTDEVMQTLNARADVDGDEPADIARDYLIEQGFITE</sequence>
<dbReference type="OrthoDB" id="9781705at2"/>
<dbReference type="Pfam" id="PF04069">
    <property type="entry name" value="OpuAC"/>
    <property type="match status" value="1"/>
</dbReference>
<accession>A0A060JDR8</accession>
<dbReference type="HOGENOM" id="CLU_038355_1_0_11"/>
<dbReference type="Proteomes" id="UP000067708">
    <property type="component" value="Chromosome"/>
</dbReference>
<name>A0A060JDR8_9MICO</name>
<dbReference type="SUPFAM" id="SSF53850">
    <property type="entry name" value="Periplasmic binding protein-like II"/>
    <property type="match status" value="1"/>
</dbReference>
<dbReference type="GO" id="GO:0022857">
    <property type="term" value="F:transmembrane transporter activity"/>
    <property type="evidence" value="ECO:0007669"/>
    <property type="project" value="InterPro"/>
</dbReference>
<keyword evidence="4" id="KW-1185">Reference proteome</keyword>
<evidence type="ECO:0000259" key="2">
    <source>
        <dbReference type="Pfam" id="PF04069"/>
    </source>
</evidence>
<dbReference type="eggNOG" id="COG1732">
    <property type="taxonomic scope" value="Bacteria"/>
</dbReference>
<dbReference type="STRING" id="529884.Rhola_00000800"/>
<dbReference type="GO" id="GO:0043190">
    <property type="term" value="C:ATP-binding cassette (ABC) transporter complex"/>
    <property type="evidence" value="ECO:0007669"/>
    <property type="project" value="InterPro"/>
</dbReference>
<dbReference type="EMBL" id="CP007490">
    <property type="protein sequence ID" value="AIC46910.1"/>
    <property type="molecule type" value="Genomic_DNA"/>
</dbReference>
<dbReference type="KEGG" id="rla:Rhola_00000800"/>
<feature type="signal peptide" evidence="1">
    <location>
        <begin position="1"/>
        <end position="26"/>
    </location>
</feature>
<evidence type="ECO:0000313" key="4">
    <source>
        <dbReference type="Proteomes" id="UP000067708"/>
    </source>
</evidence>
<keyword evidence="1" id="KW-0732">Signal</keyword>
<evidence type="ECO:0000256" key="1">
    <source>
        <dbReference type="SAM" id="SignalP"/>
    </source>
</evidence>
<feature type="chain" id="PRO_5001587121" evidence="1">
    <location>
        <begin position="27"/>
        <end position="309"/>
    </location>
</feature>
<dbReference type="Gene3D" id="3.40.190.10">
    <property type="entry name" value="Periplasmic binding protein-like II"/>
    <property type="match status" value="1"/>
</dbReference>
<dbReference type="Gene3D" id="3.40.190.120">
    <property type="entry name" value="Osmoprotection protein (prox), domain 2"/>
    <property type="match status" value="1"/>
</dbReference>
<organism evidence="3 4">
    <name type="scientific">Rhodoluna lacicola</name>
    <dbReference type="NCBI Taxonomy" id="529884"/>
    <lineage>
        <taxon>Bacteria</taxon>
        <taxon>Bacillati</taxon>
        <taxon>Actinomycetota</taxon>
        <taxon>Actinomycetes</taxon>
        <taxon>Micrococcales</taxon>
        <taxon>Microbacteriaceae</taxon>
        <taxon>Luna cluster</taxon>
        <taxon>Luna-1 subcluster</taxon>
        <taxon>Rhodoluna</taxon>
    </lineage>
</organism>
<feature type="domain" description="ABC-type glycine betaine transport system substrate-binding" evidence="2">
    <location>
        <begin position="43"/>
        <end position="302"/>
    </location>
</feature>
<dbReference type="CDD" id="cd13611">
    <property type="entry name" value="PBP2_YehZ"/>
    <property type="match status" value="1"/>
</dbReference>
<dbReference type="AlphaFoldDB" id="A0A060JDR8"/>
<evidence type="ECO:0000313" key="3">
    <source>
        <dbReference type="EMBL" id="AIC46910.1"/>
    </source>
</evidence>
<proteinExistence type="predicted"/>
<protein>
    <submittedName>
        <fullName evidence="3">Periplasmic glycine betaine/choline-binding (Lipo)protein of an ABC-type transport system (Osmoprotectant binding protein)</fullName>
    </submittedName>
</protein>